<dbReference type="SMART" id="SM00346">
    <property type="entry name" value="HTH_ICLR"/>
    <property type="match status" value="1"/>
</dbReference>
<dbReference type="PANTHER" id="PTHR30136">
    <property type="entry name" value="HELIX-TURN-HELIX TRANSCRIPTIONAL REGULATOR, ICLR FAMILY"/>
    <property type="match status" value="1"/>
</dbReference>
<dbReference type="InterPro" id="IPR036388">
    <property type="entry name" value="WH-like_DNA-bd_sf"/>
</dbReference>
<dbReference type="Pfam" id="PF09339">
    <property type="entry name" value="HTH_IclR"/>
    <property type="match status" value="1"/>
</dbReference>
<dbReference type="PROSITE" id="PS51078">
    <property type="entry name" value="ICLR_ED"/>
    <property type="match status" value="1"/>
</dbReference>
<evidence type="ECO:0000259" key="5">
    <source>
        <dbReference type="PROSITE" id="PS51077"/>
    </source>
</evidence>
<sequence>MNEEDGAGSSTANKNARVPADLKETSTVRRVLLLLRCVADHPGETAQSLAQRLNLPRSSVHRLLATLRDTDFVTHEAGSTFQPGLEMYRIAGKLGARMPYIKLAEPYLKALSEKFHESSILTLLERRHLKMFHAASGSPADPMRYDIQLNTLEPLVWGATARVILAHLTQEEIDRAIAGNERSPVGGQAPDARKIRAALAAIRADGYGVTHSHRTPNTVGVAAPFFDGDGQVVGSLGFLIPEFRWKAPEPNEITGALRQAAGGLSRQLGYSGS</sequence>
<evidence type="ECO:0000256" key="3">
    <source>
        <dbReference type="ARBA" id="ARBA00023163"/>
    </source>
</evidence>
<feature type="region of interest" description="Disordered" evidence="4">
    <location>
        <begin position="1"/>
        <end position="21"/>
    </location>
</feature>
<dbReference type="InterPro" id="IPR005471">
    <property type="entry name" value="Tscrpt_reg_IclR_N"/>
</dbReference>
<dbReference type="GO" id="GO:0003677">
    <property type="term" value="F:DNA binding"/>
    <property type="evidence" value="ECO:0007669"/>
    <property type="project" value="UniProtKB-KW"/>
</dbReference>
<keyword evidence="2" id="KW-0238">DNA-binding</keyword>
<protein>
    <submittedName>
        <fullName evidence="7">Transcriptional regulator, IclR family</fullName>
    </submittedName>
</protein>
<dbReference type="RefSeq" id="WP_084136035.1">
    <property type="nucleotide sequence ID" value="NZ_FQXE01000007.1"/>
</dbReference>
<dbReference type="InterPro" id="IPR029016">
    <property type="entry name" value="GAF-like_dom_sf"/>
</dbReference>
<evidence type="ECO:0000313" key="7">
    <source>
        <dbReference type="EMBL" id="SHI02846.1"/>
    </source>
</evidence>
<dbReference type="Gene3D" id="3.30.450.40">
    <property type="match status" value="1"/>
</dbReference>
<keyword evidence="1" id="KW-0805">Transcription regulation</keyword>
<dbReference type="EMBL" id="FQXE01000007">
    <property type="protein sequence ID" value="SHI02846.1"/>
    <property type="molecule type" value="Genomic_DNA"/>
</dbReference>
<dbReference type="InterPro" id="IPR036390">
    <property type="entry name" value="WH_DNA-bd_sf"/>
</dbReference>
<evidence type="ECO:0000259" key="6">
    <source>
        <dbReference type="PROSITE" id="PS51078"/>
    </source>
</evidence>
<dbReference type="Pfam" id="PF01614">
    <property type="entry name" value="IclR_C"/>
    <property type="match status" value="1"/>
</dbReference>
<name>A0A1M5XSU0_9BURK</name>
<dbReference type="GO" id="GO:0003700">
    <property type="term" value="F:DNA-binding transcription factor activity"/>
    <property type="evidence" value="ECO:0007669"/>
    <property type="project" value="TreeGrafter"/>
</dbReference>
<dbReference type="Proteomes" id="UP000184226">
    <property type="component" value="Unassembled WGS sequence"/>
</dbReference>
<dbReference type="AlphaFoldDB" id="A0A1M5XSU0"/>
<dbReference type="InterPro" id="IPR050707">
    <property type="entry name" value="HTH_MetabolicPath_Reg"/>
</dbReference>
<organism evidence="7 8">
    <name type="scientific">Pollutimonas bauzanensis</name>
    <dbReference type="NCBI Taxonomy" id="658167"/>
    <lineage>
        <taxon>Bacteria</taxon>
        <taxon>Pseudomonadati</taxon>
        <taxon>Pseudomonadota</taxon>
        <taxon>Betaproteobacteria</taxon>
        <taxon>Burkholderiales</taxon>
        <taxon>Alcaligenaceae</taxon>
        <taxon>Pollutimonas</taxon>
    </lineage>
</organism>
<dbReference type="STRING" id="658167.SAMN04488135_107119"/>
<keyword evidence="8" id="KW-1185">Reference proteome</keyword>
<dbReference type="PANTHER" id="PTHR30136:SF35">
    <property type="entry name" value="HTH-TYPE TRANSCRIPTIONAL REGULATOR RV1719"/>
    <property type="match status" value="1"/>
</dbReference>
<dbReference type="InterPro" id="IPR014757">
    <property type="entry name" value="Tscrpt_reg_IclR_C"/>
</dbReference>
<dbReference type="SUPFAM" id="SSF55781">
    <property type="entry name" value="GAF domain-like"/>
    <property type="match status" value="1"/>
</dbReference>
<evidence type="ECO:0000256" key="1">
    <source>
        <dbReference type="ARBA" id="ARBA00023015"/>
    </source>
</evidence>
<proteinExistence type="predicted"/>
<reference evidence="7 8" key="1">
    <citation type="submission" date="2016-11" db="EMBL/GenBank/DDBJ databases">
        <authorList>
            <person name="Jaros S."/>
            <person name="Januszkiewicz K."/>
            <person name="Wedrychowicz H."/>
        </authorList>
    </citation>
    <scope>NUCLEOTIDE SEQUENCE [LARGE SCALE GENOMIC DNA]</scope>
    <source>
        <strain evidence="7 8">CGMCC 1.10190</strain>
    </source>
</reference>
<dbReference type="SUPFAM" id="SSF46785">
    <property type="entry name" value="Winged helix' DNA-binding domain"/>
    <property type="match status" value="1"/>
</dbReference>
<gene>
    <name evidence="7" type="ORF">SAMN04488135_107119</name>
</gene>
<feature type="domain" description="HTH iclR-type" evidence="5">
    <location>
        <begin position="25"/>
        <end position="85"/>
    </location>
</feature>
<dbReference type="Gene3D" id="1.10.10.10">
    <property type="entry name" value="Winged helix-like DNA-binding domain superfamily/Winged helix DNA-binding domain"/>
    <property type="match status" value="1"/>
</dbReference>
<feature type="domain" description="IclR-ED" evidence="6">
    <location>
        <begin position="86"/>
        <end position="270"/>
    </location>
</feature>
<dbReference type="OrthoDB" id="6687062at2"/>
<keyword evidence="3" id="KW-0804">Transcription</keyword>
<evidence type="ECO:0000256" key="4">
    <source>
        <dbReference type="SAM" id="MobiDB-lite"/>
    </source>
</evidence>
<dbReference type="GO" id="GO:0045892">
    <property type="term" value="P:negative regulation of DNA-templated transcription"/>
    <property type="evidence" value="ECO:0007669"/>
    <property type="project" value="TreeGrafter"/>
</dbReference>
<dbReference type="PROSITE" id="PS51077">
    <property type="entry name" value="HTH_ICLR"/>
    <property type="match status" value="1"/>
</dbReference>
<evidence type="ECO:0000313" key="8">
    <source>
        <dbReference type="Proteomes" id="UP000184226"/>
    </source>
</evidence>
<evidence type="ECO:0000256" key="2">
    <source>
        <dbReference type="ARBA" id="ARBA00023125"/>
    </source>
</evidence>
<accession>A0A1M5XSU0</accession>